<evidence type="ECO:0000313" key="1">
    <source>
        <dbReference type="EMBL" id="MBX36272.1"/>
    </source>
</evidence>
<dbReference type="EMBL" id="GGEC01055788">
    <property type="protein sequence ID" value="MBX36272.1"/>
    <property type="molecule type" value="Transcribed_RNA"/>
</dbReference>
<name>A0A2P2N1B2_RHIMU</name>
<organism evidence="1">
    <name type="scientific">Rhizophora mucronata</name>
    <name type="common">Asiatic mangrove</name>
    <dbReference type="NCBI Taxonomy" id="61149"/>
    <lineage>
        <taxon>Eukaryota</taxon>
        <taxon>Viridiplantae</taxon>
        <taxon>Streptophyta</taxon>
        <taxon>Embryophyta</taxon>
        <taxon>Tracheophyta</taxon>
        <taxon>Spermatophyta</taxon>
        <taxon>Magnoliopsida</taxon>
        <taxon>eudicotyledons</taxon>
        <taxon>Gunneridae</taxon>
        <taxon>Pentapetalae</taxon>
        <taxon>rosids</taxon>
        <taxon>fabids</taxon>
        <taxon>Malpighiales</taxon>
        <taxon>Rhizophoraceae</taxon>
        <taxon>Rhizophora</taxon>
    </lineage>
</organism>
<accession>A0A2P2N1B2</accession>
<proteinExistence type="predicted"/>
<reference evidence="1" key="1">
    <citation type="submission" date="2018-02" db="EMBL/GenBank/DDBJ databases">
        <title>Rhizophora mucronata_Transcriptome.</title>
        <authorList>
            <person name="Meera S.P."/>
            <person name="Sreeshan A."/>
            <person name="Augustine A."/>
        </authorList>
    </citation>
    <scope>NUCLEOTIDE SEQUENCE</scope>
    <source>
        <tissue evidence="1">Leaf</tissue>
    </source>
</reference>
<protein>
    <submittedName>
        <fullName evidence="1">Uncharacterized protein</fullName>
    </submittedName>
</protein>
<sequence>MIHQSRISLT</sequence>